<name>A0AA35YGU2_LACSI</name>
<dbReference type="AlphaFoldDB" id="A0AA35YGU2"/>
<organism evidence="2 3">
    <name type="scientific">Lactuca saligna</name>
    <name type="common">Willowleaf lettuce</name>
    <dbReference type="NCBI Taxonomy" id="75948"/>
    <lineage>
        <taxon>Eukaryota</taxon>
        <taxon>Viridiplantae</taxon>
        <taxon>Streptophyta</taxon>
        <taxon>Embryophyta</taxon>
        <taxon>Tracheophyta</taxon>
        <taxon>Spermatophyta</taxon>
        <taxon>Magnoliopsida</taxon>
        <taxon>eudicotyledons</taxon>
        <taxon>Gunneridae</taxon>
        <taxon>Pentapetalae</taxon>
        <taxon>asterids</taxon>
        <taxon>campanulids</taxon>
        <taxon>Asterales</taxon>
        <taxon>Asteraceae</taxon>
        <taxon>Cichorioideae</taxon>
        <taxon>Cichorieae</taxon>
        <taxon>Lactucinae</taxon>
        <taxon>Lactuca</taxon>
    </lineage>
</organism>
<gene>
    <name evidence="2" type="ORF">LSALG_LOCUS13807</name>
</gene>
<feature type="compositionally biased region" description="Polar residues" evidence="1">
    <location>
        <begin position="42"/>
        <end position="56"/>
    </location>
</feature>
<evidence type="ECO:0000256" key="1">
    <source>
        <dbReference type="SAM" id="MobiDB-lite"/>
    </source>
</evidence>
<keyword evidence="3" id="KW-1185">Reference proteome</keyword>
<protein>
    <submittedName>
        <fullName evidence="2">Uncharacterized protein</fullName>
    </submittedName>
</protein>
<evidence type="ECO:0000313" key="3">
    <source>
        <dbReference type="Proteomes" id="UP001177003"/>
    </source>
</evidence>
<dbReference type="EMBL" id="OX465078">
    <property type="protein sequence ID" value="CAI9273675.1"/>
    <property type="molecule type" value="Genomic_DNA"/>
</dbReference>
<proteinExistence type="predicted"/>
<accession>A0AA35YGU2</accession>
<reference evidence="2" key="1">
    <citation type="submission" date="2023-04" db="EMBL/GenBank/DDBJ databases">
        <authorList>
            <person name="Vijverberg K."/>
            <person name="Xiong W."/>
            <person name="Schranz E."/>
        </authorList>
    </citation>
    <scope>NUCLEOTIDE SEQUENCE</scope>
</reference>
<evidence type="ECO:0000313" key="2">
    <source>
        <dbReference type="EMBL" id="CAI9273675.1"/>
    </source>
</evidence>
<feature type="region of interest" description="Disordered" evidence="1">
    <location>
        <begin position="1"/>
        <end position="56"/>
    </location>
</feature>
<dbReference type="PANTHER" id="PTHR37248:SF1">
    <property type="entry name" value="TRANSLATION INITIATION FACTOR"/>
    <property type="match status" value="1"/>
</dbReference>
<sequence>MTNTGLNESKGGRTTFATERRLHPSPTIDDDVRRRQIRSRSHTSCADLSQSHPLPTSSLTAHSRIISLSFHSGGQLQAGGDLLLLRASDLHLSLTHKRPGMLLTKFEPWTLLIRKKYQMQLNNSKKQSPSPRGALSCNSGVEVQLSNFSAFVMPKRKAKKAKQPDLSHVNNTVCDIDANQLLQENDSIDQEVEPQRAAIRTIRDVEIERLLTALRLMKSNIRKEQLQTPLLEYFEGNLPNLTVSRTDKDGPIEVKWKDKGDDLSMNTGDGGNMITSFLQHMSMAYPDCSTAMPSVGGSEFLSKTGKMSSFIGTDNLQIKDFVLEEPSETHILGFEESMQTPGVTSQRLSVGVTPKTLRLPKQGEMLLSVHGSPLGVFKENNMDAIHETEEE</sequence>
<dbReference type="PANTHER" id="PTHR37248">
    <property type="entry name" value="TRANSLATION INITIATION FACTOR"/>
    <property type="match status" value="1"/>
</dbReference>
<dbReference type="Proteomes" id="UP001177003">
    <property type="component" value="Chromosome 2"/>
</dbReference>